<evidence type="ECO:0000313" key="9">
    <source>
        <dbReference type="EMBL" id="GAH25854.1"/>
    </source>
</evidence>
<dbReference type="GO" id="GO:0016779">
    <property type="term" value="F:nucleotidyltransferase activity"/>
    <property type="evidence" value="ECO:0007669"/>
    <property type="project" value="UniProtKB-KW"/>
</dbReference>
<dbReference type="InterPro" id="IPR050124">
    <property type="entry name" value="tRNA_CCA-adding_enzyme"/>
</dbReference>
<dbReference type="NCBIfam" id="TIGR00277">
    <property type="entry name" value="HDIG"/>
    <property type="match status" value="1"/>
</dbReference>
<dbReference type="GO" id="GO:0003723">
    <property type="term" value="F:RNA binding"/>
    <property type="evidence" value="ECO:0007669"/>
    <property type="project" value="UniProtKB-KW"/>
</dbReference>
<keyword evidence="5" id="KW-0547">Nucleotide-binding</keyword>
<evidence type="ECO:0000256" key="3">
    <source>
        <dbReference type="ARBA" id="ARBA00022695"/>
    </source>
</evidence>
<dbReference type="GO" id="GO:0000166">
    <property type="term" value="F:nucleotide binding"/>
    <property type="evidence" value="ECO:0007669"/>
    <property type="project" value="UniProtKB-KW"/>
</dbReference>
<keyword evidence="4" id="KW-0479">Metal-binding</keyword>
<accession>X1F8X1</accession>
<dbReference type="Pfam" id="PF12627">
    <property type="entry name" value="PolyA_pol_RNAbd"/>
    <property type="match status" value="1"/>
</dbReference>
<proteinExistence type="inferred from homology"/>
<dbReference type="Pfam" id="PF01966">
    <property type="entry name" value="HD"/>
    <property type="match status" value="1"/>
</dbReference>
<comment type="similarity">
    <text evidence="1">Belongs to the tRNA nucleotidyltransferase/poly(A) polymerase family.</text>
</comment>
<dbReference type="Gene3D" id="1.10.3090.10">
    <property type="entry name" value="cca-adding enzyme, domain 2"/>
    <property type="match status" value="1"/>
</dbReference>
<evidence type="ECO:0000256" key="4">
    <source>
        <dbReference type="ARBA" id="ARBA00022723"/>
    </source>
</evidence>
<dbReference type="PANTHER" id="PTHR47545">
    <property type="entry name" value="MULTIFUNCTIONAL CCA PROTEIN"/>
    <property type="match status" value="1"/>
</dbReference>
<keyword evidence="7" id="KW-0694">RNA-binding</keyword>
<dbReference type="SUPFAM" id="SSF81891">
    <property type="entry name" value="Poly A polymerase C-terminal region-like"/>
    <property type="match status" value="1"/>
</dbReference>
<dbReference type="InterPro" id="IPR003607">
    <property type="entry name" value="HD/PDEase_dom"/>
</dbReference>
<dbReference type="Pfam" id="PF13735">
    <property type="entry name" value="tRNA_NucTran2_2"/>
    <property type="match status" value="1"/>
</dbReference>
<evidence type="ECO:0000256" key="7">
    <source>
        <dbReference type="ARBA" id="ARBA00022884"/>
    </source>
</evidence>
<keyword evidence="3" id="KW-0808">Transferase</keyword>
<keyword evidence="3" id="KW-0548">Nucleotidyltransferase</keyword>
<dbReference type="GO" id="GO:0008033">
    <property type="term" value="P:tRNA processing"/>
    <property type="evidence" value="ECO:0007669"/>
    <property type="project" value="UniProtKB-KW"/>
</dbReference>
<evidence type="ECO:0000256" key="5">
    <source>
        <dbReference type="ARBA" id="ARBA00022741"/>
    </source>
</evidence>
<reference evidence="9" key="1">
    <citation type="journal article" date="2014" name="Front. Microbiol.">
        <title>High frequency of phylogenetically diverse reductive dehalogenase-homologous genes in deep subseafloor sedimentary metagenomes.</title>
        <authorList>
            <person name="Kawai M."/>
            <person name="Futagami T."/>
            <person name="Toyoda A."/>
            <person name="Takaki Y."/>
            <person name="Nishi S."/>
            <person name="Hori S."/>
            <person name="Arai W."/>
            <person name="Tsubouchi T."/>
            <person name="Morono Y."/>
            <person name="Uchiyama I."/>
            <person name="Ito T."/>
            <person name="Fujiyama A."/>
            <person name="Inagaki F."/>
            <person name="Takami H."/>
        </authorList>
    </citation>
    <scope>NUCLEOTIDE SEQUENCE</scope>
    <source>
        <strain evidence="9">Expedition CK06-06</strain>
    </source>
</reference>
<dbReference type="InterPro" id="IPR006674">
    <property type="entry name" value="HD_domain"/>
</dbReference>
<dbReference type="InterPro" id="IPR032828">
    <property type="entry name" value="PolyA_RNA-bd"/>
</dbReference>
<comment type="caution">
    <text evidence="9">The sequence shown here is derived from an EMBL/GenBank/DDBJ whole genome shotgun (WGS) entry which is preliminary data.</text>
</comment>
<feature type="domain" description="HD/PDEase" evidence="8">
    <location>
        <begin position="102"/>
        <end position="281"/>
    </location>
</feature>
<name>X1F8X1_9ZZZZ</name>
<evidence type="ECO:0000256" key="6">
    <source>
        <dbReference type="ARBA" id="ARBA00022842"/>
    </source>
</evidence>
<sequence>HRGAIRTVAETAFESDAARLLRAVRLAAELGFSIDKETEALIQRQSYLIARVAGERVREELLRLLAIPQAGQLLPYLDKLGLITAMLPELAQAKGVEQPKEHFWNVFDHSLKTVIAVDFLLRQGAWPKGPGSGEKHTGEEILAAAPWSAELAQHFALEVSSSSTRRLLLKLAALLHDIAKPQTKAIDAQGRMRFLGHAKEGAATTATILERLRFSAKEVKLVETMVRYHLRPGQMGQNELPSPRAIYRYFRDTEEAGIDILFLSLADHLATRGPQLNMAQWLEHARIVNYVLTQRFEQAALVVPPKLVDGHDLIDIFGMSPGPKIGEFLEQVREAQASGELATREEALSYIREHLLSKAA</sequence>
<dbReference type="PANTHER" id="PTHR47545:SF2">
    <property type="entry name" value="CC-ADDING TRNA NUCLEOTIDYLTRANSFERASE"/>
    <property type="match status" value="1"/>
</dbReference>
<evidence type="ECO:0000259" key="8">
    <source>
        <dbReference type="SMART" id="SM00471"/>
    </source>
</evidence>
<dbReference type="InterPro" id="IPR032810">
    <property type="entry name" value="CCA-adding_enz_C"/>
</dbReference>
<dbReference type="SMART" id="SM00471">
    <property type="entry name" value="HDc"/>
    <property type="match status" value="1"/>
</dbReference>
<keyword evidence="2" id="KW-0819">tRNA processing</keyword>
<gene>
    <name evidence="9" type="ORF">S03H2_05403</name>
</gene>
<dbReference type="InterPro" id="IPR006675">
    <property type="entry name" value="HDIG_dom"/>
</dbReference>
<dbReference type="GO" id="GO:0046872">
    <property type="term" value="F:metal ion binding"/>
    <property type="evidence" value="ECO:0007669"/>
    <property type="project" value="UniProtKB-KW"/>
</dbReference>
<dbReference type="AlphaFoldDB" id="X1F8X1"/>
<evidence type="ECO:0000256" key="1">
    <source>
        <dbReference type="ARBA" id="ARBA00007265"/>
    </source>
</evidence>
<dbReference type="EMBL" id="BARU01002250">
    <property type="protein sequence ID" value="GAH25854.1"/>
    <property type="molecule type" value="Genomic_DNA"/>
</dbReference>
<evidence type="ECO:0000256" key="2">
    <source>
        <dbReference type="ARBA" id="ARBA00022694"/>
    </source>
</evidence>
<protein>
    <recommendedName>
        <fullName evidence="8">HD/PDEase domain-containing protein</fullName>
    </recommendedName>
</protein>
<dbReference type="Gene3D" id="1.10.246.80">
    <property type="match status" value="1"/>
</dbReference>
<feature type="non-terminal residue" evidence="9">
    <location>
        <position position="1"/>
    </location>
</feature>
<keyword evidence="6" id="KW-0460">Magnesium</keyword>
<organism evidence="9">
    <name type="scientific">marine sediment metagenome</name>
    <dbReference type="NCBI Taxonomy" id="412755"/>
    <lineage>
        <taxon>unclassified sequences</taxon>
        <taxon>metagenomes</taxon>
        <taxon>ecological metagenomes</taxon>
    </lineage>
</organism>